<name>A0A211ZHJ5_9PROT</name>
<dbReference type="InterPro" id="IPR051803">
    <property type="entry name" value="TA_system_RelE-like_toxin"/>
</dbReference>
<protein>
    <submittedName>
        <fullName evidence="3">Plasmid stabilization protein</fullName>
    </submittedName>
</protein>
<comment type="similarity">
    <text evidence="1">Belongs to the RelE toxin family.</text>
</comment>
<comment type="caution">
    <text evidence="3">The sequence shown here is derived from an EMBL/GenBank/DDBJ whole genome shotgun (WGS) entry which is preliminary data.</text>
</comment>
<dbReference type="PANTHER" id="PTHR33755:SF7">
    <property type="entry name" value="TOXIN MODULE OF TOXIN-ANTITOXIN SYSTEM RELE_STBE FAMILY"/>
    <property type="match status" value="1"/>
</dbReference>
<dbReference type="AlphaFoldDB" id="A0A211ZHJ5"/>
<dbReference type="InterPro" id="IPR007712">
    <property type="entry name" value="RelE/ParE_toxin"/>
</dbReference>
<evidence type="ECO:0000256" key="1">
    <source>
        <dbReference type="ARBA" id="ARBA00006226"/>
    </source>
</evidence>
<keyword evidence="2" id="KW-1277">Toxin-antitoxin system</keyword>
<sequence>MRLSWTRKATSDLVRLHEFLAPVNARAAADIVRALTRAAGRLPQQPRIGVKLDEFAPREVRRIIVGHYEIRYEIDADGIHVLRLWHTREER</sequence>
<evidence type="ECO:0000313" key="3">
    <source>
        <dbReference type="EMBL" id="OWJ64738.1"/>
    </source>
</evidence>
<evidence type="ECO:0000256" key="2">
    <source>
        <dbReference type="ARBA" id="ARBA00022649"/>
    </source>
</evidence>
<gene>
    <name evidence="3" type="ORF">BWR60_23290</name>
</gene>
<proteinExistence type="inferred from homology"/>
<dbReference type="Pfam" id="PF05016">
    <property type="entry name" value="ParE_toxin"/>
    <property type="match status" value="1"/>
</dbReference>
<dbReference type="EMBL" id="NHON01000051">
    <property type="protein sequence ID" value="OWJ64738.1"/>
    <property type="molecule type" value="Genomic_DNA"/>
</dbReference>
<evidence type="ECO:0000313" key="4">
    <source>
        <dbReference type="Proteomes" id="UP000196655"/>
    </source>
</evidence>
<dbReference type="InterPro" id="IPR035093">
    <property type="entry name" value="RelE/ParE_toxin_dom_sf"/>
</dbReference>
<accession>A0A211ZHJ5</accession>
<dbReference type="PANTHER" id="PTHR33755">
    <property type="entry name" value="TOXIN PARE1-RELATED"/>
    <property type="match status" value="1"/>
</dbReference>
<dbReference type="OrthoDB" id="573800at2"/>
<dbReference type="Proteomes" id="UP000196655">
    <property type="component" value="Unassembled WGS sequence"/>
</dbReference>
<reference evidence="4" key="1">
    <citation type="submission" date="2017-05" db="EMBL/GenBank/DDBJ databases">
        <authorList>
            <person name="Macchi M."/>
            <person name="Festa S."/>
            <person name="Coppotelli B.M."/>
            <person name="Morelli I.S."/>
        </authorList>
    </citation>
    <scope>NUCLEOTIDE SEQUENCE [LARGE SCALE GENOMIC DNA]</scope>
    <source>
        <strain evidence="4">I</strain>
    </source>
</reference>
<dbReference type="Gene3D" id="3.30.2310.20">
    <property type="entry name" value="RelE-like"/>
    <property type="match status" value="1"/>
</dbReference>
<organism evidence="3 4">
    <name type="scientific">Inquilinus limosus</name>
    <dbReference type="NCBI Taxonomy" id="171674"/>
    <lineage>
        <taxon>Bacteria</taxon>
        <taxon>Pseudomonadati</taxon>
        <taxon>Pseudomonadota</taxon>
        <taxon>Alphaproteobacteria</taxon>
        <taxon>Rhodospirillales</taxon>
        <taxon>Rhodospirillaceae</taxon>
        <taxon>Inquilinus</taxon>
    </lineage>
</organism>
<keyword evidence="4" id="KW-1185">Reference proteome</keyword>